<evidence type="ECO:0000259" key="4">
    <source>
        <dbReference type="PROSITE" id="PS01124"/>
    </source>
</evidence>
<proteinExistence type="predicted"/>
<keyword evidence="2" id="KW-0238">DNA-binding</keyword>
<feature type="domain" description="HTH araC/xylS-type" evidence="4">
    <location>
        <begin position="185"/>
        <end position="283"/>
    </location>
</feature>
<dbReference type="SUPFAM" id="SSF46689">
    <property type="entry name" value="Homeodomain-like"/>
    <property type="match status" value="2"/>
</dbReference>
<dbReference type="PRINTS" id="PR00032">
    <property type="entry name" value="HTHARAC"/>
</dbReference>
<dbReference type="Pfam" id="PF12833">
    <property type="entry name" value="HTH_18"/>
    <property type="match status" value="1"/>
</dbReference>
<evidence type="ECO:0000256" key="2">
    <source>
        <dbReference type="ARBA" id="ARBA00023125"/>
    </source>
</evidence>
<keyword evidence="1" id="KW-0805">Transcription regulation</keyword>
<protein>
    <submittedName>
        <fullName evidence="5">Helix-turn-helix domain-containing protein</fullName>
    </submittedName>
</protein>
<comment type="caution">
    <text evidence="5">The sequence shown here is derived from an EMBL/GenBank/DDBJ whole genome shotgun (WGS) entry which is preliminary data.</text>
</comment>
<reference evidence="5 6" key="1">
    <citation type="journal article" date="1992" name="Lakartidningen">
        <title>[Penicillin V and not amoxicillin is the first choice preparation in acute otitis].</title>
        <authorList>
            <person name="Kamme C."/>
            <person name="Lundgren K."/>
            <person name="Prellner K."/>
        </authorList>
    </citation>
    <scope>NUCLEOTIDE SEQUENCE [LARGE SCALE GENOMIC DNA]</scope>
    <source>
        <strain evidence="5 6">PC5538III-lc</strain>
    </source>
</reference>
<dbReference type="PROSITE" id="PS00041">
    <property type="entry name" value="HTH_ARAC_FAMILY_1"/>
    <property type="match status" value="1"/>
</dbReference>
<dbReference type="PANTHER" id="PTHR43280">
    <property type="entry name" value="ARAC-FAMILY TRANSCRIPTIONAL REGULATOR"/>
    <property type="match status" value="1"/>
</dbReference>
<accession>A0A5C8E1C9</accession>
<sequence>MAFSNDIRFSFLYIDLYSMGRAWVYPESIIPYNMLRYIVKGEAEFCINDKTIKVKENQIVYIPKESRMSCRAISDVFKFFSLRFTTSVIYQGYDILGKVYGIPRILENKGEDSYFKQIYKWFHTEQRAKKCFIRGNLNLLIGSLSMRSESNILQKKLKIENEKYDIERIRQREMKLHNQIDPRIRIVADYIILHPTEKYTPKKMSKMAGLSKQRFSSLFKKNMGKTPMQYIREIRLSMAAKMLLMKNENINDIAYIVGYEDTNYFIREFKSSFGLTPNQYRKVGRDV</sequence>
<gene>
    <name evidence="5" type="ORF">EPJ69_07050</name>
</gene>
<evidence type="ECO:0000256" key="1">
    <source>
        <dbReference type="ARBA" id="ARBA00023015"/>
    </source>
</evidence>
<dbReference type="Gene3D" id="2.60.120.10">
    <property type="entry name" value="Jelly Rolls"/>
    <property type="match status" value="1"/>
</dbReference>
<dbReference type="SMART" id="SM00342">
    <property type="entry name" value="HTH_ARAC"/>
    <property type="match status" value="1"/>
</dbReference>
<organism evidence="5 6">
    <name type="scientific">Brachyspira aalborgi</name>
    <dbReference type="NCBI Taxonomy" id="29522"/>
    <lineage>
        <taxon>Bacteria</taxon>
        <taxon>Pseudomonadati</taxon>
        <taxon>Spirochaetota</taxon>
        <taxon>Spirochaetia</taxon>
        <taxon>Brachyspirales</taxon>
        <taxon>Brachyspiraceae</taxon>
        <taxon>Brachyspira</taxon>
    </lineage>
</organism>
<name>A0A5C8E1C9_9SPIR</name>
<dbReference type="GO" id="GO:0003700">
    <property type="term" value="F:DNA-binding transcription factor activity"/>
    <property type="evidence" value="ECO:0007669"/>
    <property type="project" value="InterPro"/>
</dbReference>
<dbReference type="RefSeq" id="WP_147736741.1">
    <property type="nucleotide sequence ID" value="NZ_SAXX01000021.1"/>
</dbReference>
<dbReference type="Gene3D" id="1.10.10.60">
    <property type="entry name" value="Homeodomain-like"/>
    <property type="match status" value="2"/>
</dbReference>
<evidence type="ECO:0000256" key="3">
    <source>
        <dbReference type="ARBA" id="ARBA00023163"/>
    </source>
</evidence>
<dbReference type="SUPFAM" id="SSF51182">
    <property type="entry name" value="RmlC-like cupins"/>
    <property type="match status" value="1"/>
</dbReference>
<dbReference type="PANTHER" id="PTHR43280:SF2">
    <property type="entry name" value="HTH-TYPE TRANSCRIPTIONAL REGULATOR EXSA"/>
    <property type="match status" value="1"/>
</dbReference>
<dbReference type="Proteomes" id="UP000324707">
    <property type="component" value="Unassembled WGS sequence"/>
</dbReference>
<dbReference type="InterPro" id="IPR020449">
    <property type="entry name" value="Tscrpt_reg_AraC-type_HTH"/>
</dbReference>
<dbReference type="InterPro" id="IPR018062">
    <property type="entry name" value="HTH_AraC-typ_CS"/>
</dbReference>
<dbReference type="InterPro" id="IPR011051">
    <property type="entry name" value="RmlC_Cupin_sf"/>
</dbReference>
<dbReference type="GO" id="GO:0043565">
    <property type="term" value="F:sequence-specific DNA binding"/>
    <property type="evidence" value="ECO:0007669"/>
    <property type="project" value="InterPro"/>
</dbReference>
<dbReference type="PROSITE" id="PS01124">
    <property type="entry name" value="HTH_ARAC_FAMILY_2"/>
    <property type="match status" value="1"/>
</dbReference>
<evidence type="ECO:0000313" key="6">
    <source>
        <dbReference type="Proteomes" id="UP000324707"/>
    </source>
</evidence>
<keyword evidence="3" id="KW-0804">Transcription</keyword>
<dbReference type="InterPro" id="IPR009057">
    <property type="entry name" value="Homeodomain-like_sf"/>
</dbReference>
<dbReference type="AlphaFoldDB" id="A0A5C8E1C9"/>
<dbReference type="InterPro" id="IPR014710">
    <property type="entry name" value="RmlC-like_jellyroll"/>
</dbReference>
<dbReference type="InterPro" id="IPR018060">
    <property type="entry name" value="HTH_AraC"/>
</dbReference>
<dbReference type="EMBL" id="SAXX01000021">
    <property type="protein sequence ID" value="TXJ31385.1"/>
    <property type="molecule type" value="Genomic_DNA"/>
</dbReference>
<evidence type="ECO:0000313" key="5">
    <source>
        <dbReference type="EMBL" id="TXJ31385.1"/>
    </source>
</evidence>